<sequence length="228" mass="24337">MTDSSEPRPTAKATTSPWPPVSLASASLSCSHTFSILYFALLCVRVFLSLSARLQVKGKRVGVETARNGVVSDEGADGGRKKGENREIVGVKTEENRVVMRIQRGVSSLHFRTHEKTPQNSNSKTSDDDMSKTTSTCVEIRRGLEMLKCLAAVVTVDAEAPASAAVAAEGDCKMYPDLSYTEQTTTETLVMGVAPVKVQFEGAEMGVAGENDGCKCGSNCTCNPCTCK</sequence>
<comment type="caution">
    <text evidence="7">The sequence shown here is derived from an EMBL/GenBank/DDBJ whole genome shotgun (WGS) entry which is preliminary data.</text>
</comment>
<dbReference type="EMBL" id="JABFOF010000002">
    <property type="protein sequence ID" value="KAG2404926.1"/>
    <property type="molecule type" value="Genomic_DNA"/>
</dbReference>
<evidence type="ECO:0000256" key="2">
    <source>
        <dbReference type="ARBA" id="ARBA00005802"/>
    </source>
</evidence>
<keyword evidence="3 5" id="KW-0479">Metal-binding</keyword>
<dbReference type="AlphaFoldDB" id="A0A8T0KYW3"/>
<organism evidence="7 8">
    <name type="scientific">Phaseolus angularis</name>
    <name type="common">Azuki bean</name>
    <name type="synonym">Vigna angularis</name>
    <dbReference type="NCBI Taxonomy" id="3914"/>
    <lineage>
        <taxon>Eukaryota</taxon>
        <taxon>Viridiplantae</taxon>
        <taxon>Streptophyta</taxon>
        <taxon>Embryophyta</taxon>
        <taxon>Tracheophyta</taxon>
        <taxon>Spermatophyta</taxon>
        <taxon>Magnoliopsida</taxon>
        <taxon>eudicotyledons</taxon>
        <taxon>Gunneridae</taxon>
        <taxon>Pentapetalae</taxon>
        <taxon>rosids</taxon>
        <taxon>fabids</taxon>
        <taxon>Fabales</taxon>
        <taxon>Fabaceae</taxon>
        <taxon>Papilionoideae</taxon>
        <taxon>50 kb inversion clade</taxon>
        <taxon>NPAAA clade</taxon>
        <taxon>indigoferoid/millettioid clade</taxon>
        <taxon>Phaseoleae</taxon>
        <taxon>Vigna</taxon>
    </lineage>
</organism>
<dbReference type="PANTHER" id="PTHR33543">
    <property type="entry name" value="METALLOTHIONEIN-LIKE PROTEIN 2A"/>
    <property type="match status" value="1"/>
</dbReference>
<protein>
    <recommendedName>
        <fullName evidence="5">Metallothionein-like protein</fullName>
    </recommendedName>
</protein>
<dbReference type="GO" id="GO:0046872">
    <property type="term" value="F:metal ion binding"/>
    <property type="evidence" value="ECO:0007669"/>
    <property type="project" value="UniProtKB-UniRule"/>
</dbReference>
<gene>
    <name evidence="7" type="ORF">HKW66_Vig0041810</name>
</gene>
<evidence type="ECO:0000256" key="6">
    <source>
        <dbReference type="SAM" id="MobiDB-lite"/>
    </source>
</evidence>
<evidence type="ECO:0000256" key="5">
    <source>
        <dbReference type="RuleBase" id="RU369052"/>
    </source>
</evidence>
<feature type="region of interest" description="Disordered" evidence="6">
    <location>
        <begin position="109"/>
        <end position="132"/>
    </location>
</feature>
<proteinExistence type="inferred from homology"/>
<dbReference type="Proteomes" id="UP000743370">
    <property type="component" value="Unassembled WGS sequence"/>
</dbReference>
<evidence type="ECO:0000256" key="3">
    <source>
        <dbReference type="ARBA" id="ARBA00022723"/>
    </source>
</evidence>
<evidence type="ECO:0000313" key="7">
    <source>
        <dbReference type="EMBL" id="KAG2404926.1"/>
    </source>
</evidence>
<reference evidence="7 8" key="1">
    <citation type="submission" date="2020-05" db="EMBL/GenBank/DDBJ databases">
        <title>Vigna angularis (adzuki bean) Var. LongXiaoDou No. 4 denovo assembly.</title>
        <authorList>
            <person name="Xiang H."/>
        </authorList>
    </citation>
    <scope>NUCLEOTIDE SEQUENCE [LARGE SCALE GENOMIC DNA]</scope>
    <source>
        <tissue evidence="7">Leaf</tissue>
    </source>
</reference>
<evidence type="ECO:0000256" key="4">
    <source>
        <dbReference type="ARBA" id="ARBA00022851"/>
    </source>
</evidence>
<dbReference type="PANTHER" id="PTHR33543:SF33">
    <property type="entry name" value="METALLOTHIONEIN-LIKE PROTEIN 2B"/>
    <property type="match status" value="1"/>
</dbReference>
<keyword evidence="4 5" id="KW-0480">Metal-thiolate cluster</keyword>
<name>A0A8T0KYW3_PHAAN</name>
<comment type="similarity">
    <text evidence="2 5">Belongs to the metallothionein superfamily. Type 15 family.</text>
</comment>
<dbReference type="Pfam" id="PF01439">
    <property type="entry name" value="Metallothio_2"/>
    <property type="match status" value="1"/>
</dbReference>
<accession>A0A8T0KYW3</accession>
<evidence type="ECO:0000313" key="8">
    <source>
        <dbReference type="Proteomes" id="UP000743370"/>
    </source>
</evidence>
<evidence type="ECO:0000256" key="1">
    <source>
        <dbReference type="ARBA" id="ARBA00002568"/>
    </source>
</evidence>
<feature type="region of interest" description="Disordered" evidence="6">
    <location>
        <begin position="1"/>
        <end position="20"/>
    </location>
</feature>
<comment type="function">
    <text evidence="1 5">Metallothioneins have a high content of cysteine residues that bind various heavy metals.</text>
</comment>
<dbReference type="InterPro" id="IPR000347">
    <property type="entry name" value="Metalthion_15p"/>
</dbReference>